<dbReference type="SUPFAM" id="SSF81383">
    <property type="entry name" value="F-box domain"/>
    <property type="match status" value="1"/>
</dbReference>
<dbReference type="InterPro" id="IPR036047">
    <property type="entry name" value="F-box-like_dom_sf"/>
</dbReference>
<dbReference type="EMBL" id="AQGS01000576">
    <property type="protein sequence ID" value="EPS38151.1"/>
    <property type="molecule type" value="Genomic_DNA"/>
</dbReference>
<dbReference type="OrthoDB" id="5343348at2759"/>
<evidence type="ECO:0000259" key="1">
    <source>
        <dbReference type="PROSITE" id="PS50181"/>
    </source>
</evidence>
<dbReference type="CDD" id="cd09917">
    <property type="entry name" value="F-box_SF"/>
    <property type="match status" value="1"/>
</dbReference>
<reference evidence="2 3" key="1">
    <citation type="journal article" date="2013" name="PLoS Genet.">
        <title>Genomic mechanisms accounting for the adaptation to parasitism in nematode-trapping fungi.</title>
        <authorList>
            <person name="Meerupati T."/>
            <person name="Andersson K.M."/>
            <person name="Friman E."/>
            <person name="Kumar D."/>
            <person name="Tunlid A."/>
            <person name="Ahren D."/>
        </authorList>
    </citation>
    <scope>NUCLEOTIDE SEQUENCE [LARGE SCALE GENOMIC DNA]</scope>
    <source>
        <strain evidence="2 3">CBS 200.50</strain>
    </source>
</reference>
<dbReference type="InterPro" id="IPR001810">
    <property type="entry name" value="F-box_dom"/>
</dbReference>
<evidence type="ECO:0000313" key="2">
    <source>
        <dbReference type="EMBL" id="EPS38151.1"/>
    </source>
</evidence>
<protein>
    <recommendedName>
        <fullName evidence="1">F-box domain-containing protein</fullName>
    </recommendedName>
</protein>
<dbReference type="Proteomes" id="UP000015100">
    <property type="component" value="Unassembled WGS sequence"/>
</dbReference>
<dbReference type="SMART" id="SM00256">
    <property type="entry name" value="FBOX"/>
    <property type="match status" value="2"/>
</dbReference>
<dbReference type="HOGENOM" id="CLU_308154_0_0_1"/>
<proteinExistence type="predicted"/>
<feature type="domain" description="F-box" evidence="1">
    <location>
        <begin position="431"/>
        <end position="476"/>
    </location>
</feature>
<comment type="caution">
    <text evidence="2">The sequence shown here is derived from an EMBL/GenBank/DDBJ whole genome shotgun (WGS) entry which is preliminary data.</text>
</comment>
<dbReference type="OMA" id="NDICAKW"/>
<reference evidence="3" key="2">
    <citation type="submission" date="2013-04" db="EMBL/GenBank/DDBJ databases">
        <title>Genomic mechanisms accounting for the adaptation to parasitism in nematode-trapping fungi.</title>
        <authorList>
            <person name="Ahren D.G."/>
        </authorList>
    </citation>
    <scope>NUCLEOTIDE SEQUENCE [LARGE SCALE GENOMIC DNA]</scope>
    <source>
        <strain evidence="3">CBS 200.50</strain>
    </source>
</reference>
<organism evidence="2 3">
    <name type="scientific">Dactylellina haptotyla (strain CBS 200.50)</name>
    <name type="common">Nematode-trapping fungus</name>
    <name type="synonym">Monacrosporium haptotylum</name>
    <dbReference type="NCBI Taxonomy" id="1284197"/>
    <lineage>
        <taxon>Eukaryota</taxon>
        <taxon>Fungi</taxon>
        <taxon>Dikarya</taxon>
        <taxon>Ascomycota</taxon>
        <taxon>Pezizomycotina</taxon>
        <taxon>Orbiliomycetes</taxon>
        <taxon>Orbiliales</taxon>
        <taxon>Orbiliaceae</taxon>
        <taxon>Dactylellina</taxon>
    </lineage>
</organism>
<dbReference type="Pfam" id="PF12937">
    <property type="entry name" value="F-box-like"/>
    <property type="match status" value="1"/>
</dbReference>
<dbReference type="AlphaFoldDB" id="S8AAL4"/>
<dbReference type="PROSITE" id="PS50181">
    <property type="entry name" value="FBOX"/>
    <property type="match status" value="1"/>
</dbReference>
<accession>S8AAL4</accession>
<gene>
    <name evidence="2" type="ORF">H072_8157</name>
</gene>
<keyword evidence="3" id="KW-1185">Reference proteome</keyword>
<dbReference type="STRING" id="1284197.S8AAL4"/>
<evidence type="ECO:0000313" key="3">
    <source>
        <dbReference type="Proteomes" id="UP000015100"/>
    </source>
</evidence>
<sequence>MAEPIFALPSEILIEIITSDCLSDTDIVRLERVCTLFRDIIHDQIYNSARRKYTFRVDALSHPTWRLARYLLKKPQLGEQFGEITLQWERRVAADESTWTTDWEWTDEEVPSINDICAKWDINEETRVNVLKGKNSEALLPFLLCFTPNLKSLDLGAPDSSIVDHKSDDFEPALCAISATEKEKAELERGNEFFLSRRNAERYLKIVMQYESNDHTLFFFDNVKYRMIEQLEPETIVGPRDVLPGIANLEHFSIGNLEQQAYRFRADDLYAVFCFPKIHTIRVFNGVENISRYHLGSWFEPPHNGPSTVKRLTLISTVDCSPYAREPRQPYNLSPEYMENIANVTGNLEYLYIKSKRSNAYDDWLSPDEETGKLFMQINKNLDTGKILINGAGWDQNKMFVPDAERRRVVAKRQAQSEWTQARKQTLEMTPSPITLLPTSMIAYLLRFITKSDIFSLMLACKALQDVCYRYIWSGISYAGGSQHYIKMNKTAQLSTILKTVSAMGLRGLERLELVSRIYIERELLAENGFSEIIIRHIENDQTPNLRYVGIDLRRCTAINNDEIEGDSSEREAQSTLSRLFRTIKHHSERKSIEDFTLDLQIQPYNHPPLSLFDLTKLNKLGISLGSWERMGQAISEISSLIAILSECRNLQHLIFAGGGWNFRWSDNTEEIEEVWAPLENLQRAVTNLKTLQSLSINDSTVFHPSFLLLPPENTKTVKYSSHTSASWWRKFAKHSFAGTERLELQCTKLGLADRKIIAAAGEEMWDTNDDIELGELSMIGLRSVSIARSACGFSKAPKNPMYPCDLMDLLLKNNPQLSNPHVVREY</sequence>
<name>S8AAL4_DACHA</name>